<dbReference type="PROSITE" id="PS50893">
    <property type="entry name" value="ABC_TRANSPORTER_2"/>
    <property type="match status" value="1"/>
</dbReference>
<organism evidence="5 7">
    <name type="scientific">Caldibacillus debilis</name>
    <dbReference type="NCBI Taxonomy" id="301148"/>
    <lineage>
        <taxon>Bacteria</taxon>
        <taxon>Bacillati</taxon>
        <taxon>Bacillota</taxon>
        <taxon>Bacilli</taxon>
        <taxon>Bacillales</taxon>
        <taxon>Bacillaceae</taxon>
        <taxon>Caldibacillus</taxon>
    </lineage>
</organism>
<dbReference type="EMBL" id="QEWE01000009">
    <property type="protein sequence ID" value="REJ30627.1"/>
    <property type="molecule type" value="Genomic_DNA"/>
</dbReference>
<keyword evidence="2" id="KW-0547">Nucleotide-binding</keyword>
<evidence type="ECO:0000259" key="4">
    <source>
        <dbReference type="PROSITE" id="PS50893"/>
    </source>
</evidence>
<dbReference type="InterPro" id="IPR017871">
    <property type="entry name" value="ABC_transporter-like_CS"/>
</dbReference>
<dbReference type="RefSeq" id="WP_061568102.1">
    <property type="nucleotide sequence ID" value="NZ_JBAIZG010000042.1"/>
</dbReference>
<dbReference type="OrthoDB" id="9802264at2"/>
<sequence length="262" mass="29915">MSLLTVRDVSHIYFSKDAKTAALLDISFSVREQEFVSLVGPSGCGKTTLLSIMAGLMEPTVGKVTLEDEKVHPKSRKIGYMLQQDYLFPWKTVEENILIGLKLTRQLNEETRRKTLSLLHEIGLRGVEKQYPAQLSGGMRQRAALVRTLATDPKILLLDEPFSALDFQTKLKMEELVYRTLKHYRKTALLVTHDIGEAIAMSDRVILLSNRPGTVRKIFAIPEEIRALPPFLARQHPDFQRLFDMIWKELENLEPSEQRTPS</sequence>
<dbReference type="STRING" id="301148.B4135_1396"/>
<reference evidence="5 7" key="1">
    <citation type="submission" date="2016-01" db="EMBL/GenBank/DDBJ databases">
        <title>Draft Genome Sequences of Seven Thermophilic Sporeformers Isolated from Foods.</title>
        <authorList>
            <person name="Berendsen E.M."/>
            <person name="Wells-Bennik M.H."/>
            <person name="Krawcyk A.O."/>
            <person name="De Jong A."/>
            <person name="Holsappel S."/>
            <person name="Eijlander R.T."/>
            <person name="Kuipers O.P."/>
        </authorList>
    </citation>
    <scope>NUCLEOTIDE SEQUENCE [LARGE SCALE GENOMIC DNA]</scope>
    <source>
        <strain evidence="5 7">B4135</strain>
    </source>
</reference>
<dbReference type="InterPro" id="IPR003593">
    <property type="entry name" value="AAA+_ATPase"/>
</dbReference>
<evidence type="ECO:0000313" key="5">
    <source>
        <dbReference type="EMBL" id="KYD22266.1"/>
    </source>
</evidence>
<protein>
    <submittedName>
        <fullName evidence="6">ABC transporter ATP-binding protein</fullName>
    </submittedName>
</protein>
<evidence type="ECO:0000256" key="2">
    <source>
        <dbReference type="ARBA" id="ARBA00022741"/>
    </source>
</evidence>
<dbReference type="Proteomes" id="UP000257014">
    <property type="component" value="Unassembled WGS sequence"/>
</dbReference>
<proteinExistence type="predicted"/>
<evidence type="ECO:0000313" key="6">
    <source>
        <dbReference type="EMBL" id="REJ30627.1"/>
    </source>
</evidence>
<keyword evidence="1" id="KW-0813">Transport</keyword>
<accession>A0A150MCS5</accession>
<dbReference type="PATRIC" id="fig|301148.3.peg.703"/>
<dbReference type="CDD" id="cd03293">
    <property type="entry name" value="ABC_NrtD_SsuB_transporters"/>
    <property type="match status" value="1"/>
</dbReference>
<dbReference type="InterPro" id="IPR027417">
    <property type="entry name" value="P-loop_NTPase"/>
</dbReference>
<name>A0A150MCS5_9BACI</name>
<dbReference type="SMART" id="SM00382">
    <property type="entry name" value="AAA"/>
    <property type="match status" value="1"/>
</dbReference>
<evidence type="ECO:0000313" key="8">
    <source>
        <dbReference type="Proteomes" id="UP000257014"/>
    </source>
</evidence>
<dbReference type="EMBL" id="LQYT01000012">
    <property type="protein sequence ID" value="KYD22266.1"/>
    <property type="molecule type" value="Genomic_DNA"/>
</dbReference>
<dbReference type="AlphaFoldDB" id="A0A150MCS5"/>
<dbReference type="GO" id="GO:0016887">
    <property type="term" value="F:ATP hydrolysis activity"/>
    <property type="evidence" value="ECO:0007669"/>
    <property type="project" value="InterPro"/>
</dbReference>
<reference evidence="6 8" key="2">
    <citation type="submission" date="2018-03" db="EMBL/GenBank/DDBJ databases">
        <authorList>
            <person name="Keele B.F."/>
        </authorList>
    </citation>
    <scope>NUCLEOTIDE SEQUENCE [LARGE SCALE GENOMIC DNA]</scope>
    <source>
        <strain evidence="6">ZCTH4_d</strain>
    </source>
</reference>
<evidence type="ECO:0000256" key="1">
    <source>
        <dbReference type="ARBA" id="ARBA00022448"/>
    </source>
</evidence>
<comment type="caution">
    <text evidence="5">The sequence shown here is derived from an EMBL/GenBank/DDBJ whole genome shotgun (WGS) entry which is preliminary data.</text>
</comment>
<dbReference type="Pfam" id="PF00005">
    <property type="entry name" value="ABC_tran"/>
    <property type="match status" value="1"/>
</dbReference>
<evidence type="ECO:0000313" key="7">
    <source>
        <dbReference type="Proteomes" id="UP000075683"/>
    </source>
</evidence>
<dbReference type="SUPFAM" id="SSF52540">
    <property type="entry name" value="P-loop containing nucleoside triphosphate hydrolases"/>
    <property type="match status" value="1"/>
</dbReference>
<dbReference type="PANTHER" id="PTHR42788">
    <property type="entry name" value="TAURINE IMPORT ATP-BINDING PROTEIN-RELATED"/>
    <property type="match status" value="1"/>
</dbReference>
<dbReference type="Proteomes" id="UP000075683">
    <property type="component" value="Unassembled WGS sequence"/>
</dbReference>
<dbReference type="PANTHER" id="PTHR42788:SF21">
    <property type="entry name" value="ABC TRANSPORTER ATP-BINDING PROTEIN"/>
    <property type="match status" value="1"/>
</dbReference>
<keyword evidence="3 6" id="KW-0067">ATP-binding</keyword>
<gene>
    <name evidence="5" type="ORF">B4135_1396</name>
    <name evidence="6" type="ORF">C6P37_02660</name>
</gene>
<feature type="domain" description="ABC transporter" evidence="4">
    <location>
        <begin position="4"/>
        <end position="235"/>
    </location>
</feature>
<evidence type="ECO:0000256" key="3">
    <source>
        <dbReference type="ARBA" id="ARBA00022840"/>
    </source>
</evidence>
<dbReference type="PROSITE" id="PS00211">
    <property type="entry name" value="ABC_TRANSPORTER_1"/>
    <property type="match status" value="1"/>
</dbReference>
<dbReference type="GO" id="GO:0005524">
    <property type="term" value="F:ATP binding"/>
    <property type="evidence" value="ECO:0007669"/>
    <property type="project" value="UniProtKB-KW"/>
</dbReference>
<dbReference type="InterPro" id="IPR003439">
    <property type="entry name" value="ABC_transporter-like_ATP-bd"/>
</dbReference>
<dbReference type="InterPro" id="IPR050166">
    <property type="entry name" value="ABC_transporter_ATP-bind"/>
</dbReference>
<dbReference type="Gene3D" id="3.40.50.300">
    <property type="entry name" value="P-loop containing nucleotide triphosphate hydrolases"/>
    <property type="match status" value="1"/>
</dbReference>